<feature type="compositionally biased region" description="Polar residues" evidence="1">
    <location>
        <begin position="1"/>
        <end position="10"/>
    </location>
</feature>
<protein>
    <submittedName>
        <fullName evidence="2">Uncharacterized protein</fullName>
    </submittedName>
</protein>
<reference evidence="2" key="1">
    <citation type="journal article" date="2018" name="Genome Biol. Evol.">
        <title>Genomics and development of Lentinus tigrinus, a white-rot wood-decaying mushroom with dimorphic fruiting bodies.</title>
        <authorList>
            <person name="Wu B."/>
            <person name="Xu Z."/>
            <person name="Knudson A."/>
            <person name="Carlson A."/>
            <person name="Chen N."/>
            <person name="Kovaka S."/>
            <person name="LaButti K."/>
            <person name="Lipzen A."/>
            <person name="Pennachio C."/>
            <person name="Riley R."/>
            <person name="Schakwitz W."/>
            <person name="Umezawa K."/>
            <person name="Ohm R.A."/>
            <person name="Grigoriev I.V."/>
            <person name="Nagy L.G."/>
            <person name="Gibbons J."/>
            <person name="Hibbett D."/>
        </authorList>
    </citation>
    <scope>NUCLEOTIDE SEQUENCE [LARGE SCALE GENOMIC DNA]</scope>
    <source>
        <strain evidence="2">ALCF2SS1-6</strain>
    </source>
</reference>
<evidence type="ECO:0000256" key="1">
    <source>
        <dbReference type="SAM" id="MobiDB-lite"/>
    </source>
</evidence>
<evidence type="ECO:0000313" key="2">
    <source>
        <dbReference type="EMBL" id="RPD64423.1"/>
    </source>
</evidence>
<name>A0A5C2SKX7_9APHY</name>
<sequence length="277" mass="30206">MASRNGSLSGPTDRPARAFSGTSRIGLGPRHRAASSKLTNLSFVHGPTSTSRSAISSSLDWCNCGYHLSTQHHDLVLGHCDVDHLLGSSRSFFHDIPNRLKKLQANCLSFIVIQALIGLVIRFNLVFDKKSLRGCQPRYWRAMLLNISNGMVLNQISSFDDKQLPIFLSFNADFRRIRISGSHGIAAFDVGGCMLRGIRFPVAESQSPLPVSSTAISENLASVRSDTTQVTLIVKVHYLNIVPGLFHVVVSAFTFTETKASVTALVLGLPPMSIVND</sequence>
<proteinExistence type="predicted"/>
<accession>A0A5C2SKX7</accession>
<gene>
    <name evidence="2" type="ORF">L227DRAFT_561080</name>
</gene>
<keyword evidence="3" id="KW-1185">Reference proteome</keyword>
<dbReference type="AlphaFoldDB" id="A0A5C2SKX7"/>
<organism evidence="2 3">
    <name type="scientific">Lentinus tigrinus ALCF2SS1-6</name>
    <dbReference type="NCBI Taxonomy" id="1328759"/>
    <lineage>
        <taxon>Eukaryota</taxon>
        <taxon>Fungi</taxon>
        <taxon>Dikarya</taxon>
        <taxon>Basidiomycota</taxon>
        <taxon>Agaricomycotina</taxon>
        <taxon>Agaricomycetes</taxon>
        <taxon>Polyporales</taxon>
        <taxon>Polyporaceae</taxon>
        <taxon>Lentinus</taxon>
    </lineage>
</organism>
<evidence type="ECO:0000313" key="3">
    <source>
        <dbReference type="Proteomes" id="UP000313359"/>
    </source>
</evidence>
<dbReference type="EMBL" id="ML122254">
    <property type="protein sequence ID" value="RPD64423.1"/>
    <property type="molecule type" value="Genomic_DNA"/>
</dbReference>
<dbReference type="Proteomes" id="UP000313359">
    <property type="component" value="Unassembled WGS sequence"/>
</dbReference>
<feature type="region of interest" description="Disordered" evidence="1">
    <location>
        <begin position="1"/>
        <end position="33"/>
    </location>
</feature>